<accession>A0A419W4V5</accession>
<keyword evidence="4 5" id="KW-0413">Isomerase</keyword>
<comment type="similarity">
    <text evidence="2 6">Belongs to the FKBP-type PPIase family.</text>
</comment>
<dbReference type="InterPro" id="IPR001179">
    <property type="entry name" value="PPIase_FKBP_dom"/>
</dbReference>
<evidence type="ECO:0000256" key="4">
    <source>
        <dbReference type="ARBA" id="ARBA00023235"/>
    </source>
</evidence>
<dbReference type="SUPFAM" id="SSF54534">
    <property type="entry name" value="FKBP-like"/>
    <property type="match status" value="1"/>
</dbReference>
<evidence type="ECO:0000256" key="7">
    <source>
        <dbReference type="SAM" id="SignalP"/>
    </source>
</evidence>
<dbReference type="Proteomes" id="UP000283387">
    <property type="component" value="Unassembled WGS sequence"/>
</dbReference>
<feature type="signal peptide" evidence="7">
    <location>
        <begin position="1"/>
        <end position="21"/>
    </location>
</feature>
<evidence type="ECO:0000256" key="3">
    <source>
        <dbReference type="ARBA" id="ARBA00023110"/>
    </source>
</evidence>
<dbReference type="Pfam" id="PF00254">
    <property type="entry name" value="FKBP_C"/>
    <property type="match status" value="1"/>
</dbReference>
<feature type="domain" description="PPIase FKBP-type" evidence="8">
    <location>
        <begin position="80"/>
        <end position="168"/>
    </location>
</feature>
<dbReference type="PROSITE" id="PS50059">
    <property type="entry name" value="FKBP_PPIASE"/>
    <property type="match status" value="1"/>
</dbReference>
<sequence>MKLLKMYWKVAALSLLVMAMASCVGDDDSDEVEYTEESELEQLDALLTSIIENGYDLDTTELGVYYVMDEIGEGAYPQTGDSIGVAYTGYFTSGYIFDSSAYSDDGLWHYVNGEVSVIPGFQDAINHLREGGSGTFIIPSSLAYGSTGTYGIPAYTTLVFDLELDAIYTE</sequence>
<dbReference type="PROSITE" id="PS51257">
    <property type="entry name" value="PROKAR_LIPOPROTEIN"/>
    <property type="match status" value="1"/>
</dbReference>
<dbReference type="RefSeq" id="WP_120271886.1">
    <property type="nucleotide sequence ID" value="NZ_RAPN01000001.1"/>
</dbReference>
<evidence type="ECO:0000256" key="6">
    <source>
        <dbReference type="RuleBase" id="RU003915"/>
    </source>
</evidence>
<evidence type="ECO:0000313" key="10">
    <source>
        <dbReference type="Proteomes" id="UP000283387"/>
    </source>
</evidence>
<name>A0A419W4V5_9BACT</name>
<evidence type="ECO:0000256" key="2">
    <source>
        <dbReference type="ARBA" id="ARBA00006577"/>
    </source>
</evidence>
<gene>
    <name evidence="9" type="ORF">BC643_0823</name>
</gene>
<dbReference type="OrthoDB" id="9814548at2"/>
<keyword evidence="10" id="KW-1185">Reference proteome</keyword>
<keyword evidence="7" id="KW-0732">Signal</keyword>
<proteinExistence type="inferred from homology"/>
<dbReference type="InterPro" id="IPR046357">
    <property type="entry name" value="PPIase_dom_sf"/>
</dbReference>
<dbReference type="PANTHER" id="PTHR43811:SF19">
    <property type="entry name" value="39 KDA FK506-BINDING NUCLEAR PROTEIN"/>
    <property type="match status" value="1"/>
</dbReference>
<keyword evidence="3 5" id="KW-0697">Rotamase</keyword>
<dbReference type="AlphaFoldDB" id="A0A419W4V5"/>
<protein>
    <recommendedName>
        <fullName evidence="6">Peptidyl-prolyl cis-trans isomerase</fullName>
        <ecNumber evidence="6">5.2.1.8</ecNumber>
    </recommendedName>
</protein>
<evidence type="ECO:0000256" key="1">
    <source>
        <dbReference type="ARBA" id="ARBA00000971"/>
    </source>
</evidence>
<feature type="chain" id="PRO_5019332913" description="Peptidyl-prolyl cis-trans isomerase" evidence="7">
    <location>
        <begin position="22"/>
        <end position="170"/>
    </location>
</feature>
<evidence type="ECO:0000259" key="8">
    <source>
        <dbReference type="PROSITE" id="PS50059"/>
    </source>
</evidence>
<comment type="caution">
    <text evidence="9">The sequence shown here is derived from an EMBL/GenBank/DDBJ whole genome shotgun (WGS) entry which is preliminary data.</text>
</comment>
<dbReference type="Gene3D" id="3.10.50.40">
    <property type="match status" value="1"/>
</dbReference>
<dbReference type="EC" id="5.2.1.8" evidence="6"/>
<dbReference type="EMBL" id="RAPN01000001">
    <property type="protein sequence ID" value="RKD90483.1"/>
    <property type="molecule type" value="Genomic_DNA"/>
</dbReference>
<evidence type="ECO:0000313" key="9">
    <source>
        <dbReference type="EMBL" id="RKD90483.1"/>
    </source>
</evidence>
<dbReference type="GO" id="GO:0003755">
    <property type="term" value="F:peptidyl-prolyl cis-trans isomerase activity"/>
    <property type="evidence" value="ECO:0007669"/>
    <property type="project" value="UniProtKB-UniRule"/>
</dbReference>
<comment type="catalytic activity">
    <reaction evidence="1 5 6">
        <text>[protein]-peptidylproline (omega=180) = [protein]-peptidylproline (omega=0)</text>
        <dbReference type="Rhea" id="RHEA:16237"/>
        <dbReference type="Rhea" id="RHEA-COMP:10747"/>
        <dbReference type="Rhea" id="RHEA-COMP:10748"/>
        <dbReference type="ChEBI" id="CHEBI:83833"/>
        <dbReference type="ChEBI" id="CHEBI:83834"/>
        <dbReference type="EC" id="5.2.1.8"/>
    </reaction>
</comment>
<reference evidence="9 10" key="1">
    <citation type="submission" date="2018-09" db="EMBL/GenBank/DDBJ databases">
        <title>Genomic Encyclopedia of Archaeal and Bacterial Type Strains, Phase II (KMG-II): from individual species to whole genera.</title>
        <authorList>
            <person name="Goeker M."/>
        </authorList>
    </citation>
    <scope>NUCLEOTIDE SEQUENCE [LARGE SCALE GENOMIC DNA]</scope>
    <source>
        <strain evidence="9 10">DSM 27148</strain>
    </source>
</reference>
<organism evidence="9 10">
    <name type="scientific">Mangrovibacterium diazotrophicum</name>
    <dbReference type="NCBI Taxonomy" id="1261403"/>
    <lineage>
        <taxon>Bacteria</taxon>
        <taxon>Pseudomonadati</taxon>
        <taxon>Bacteroidota</taxon>
        <taxon>Bacteroidia</taxon>
        <taxon>Marinilabiliales</taxon>
        <taxon>Prolixibacteraceae</taxon>
        <taxon>Mangrovibacterium</taxon>
    </lineage>
</organism>
<dbReference type="PANTHER" id="PTHR43811">
    <property type="entry name" value="FKBP-TYPE PEPTIDYL-PROLYL CIS-TRANS ISOMERASE FKPA"/>
    <property type="match status" value="1"/>
</dbReference>
<evidence type="ECO:0000256" key="5">
    <source>
        <dbReference type="PROSITE-ProRule" id="PRU00277"/>
    </source>
</evidence>